<dbReference type="OrthoDB" id="5522031at2"/>
<dbReference type="Pfam" id="PF01764">
    <property type="entry name" value="Lipase_3"/>
    <property type="match status" value="1"/>
</dbReference>
<name>A0A367F9I0_9ACTN</name>
<dbReference type="PANTHER" id="PTHR45856:SF11">
    <property type="entry name" value="FUNGAL LIPASE-LIKE DOMAIN-CONTAINING PROTEIN"/>
    <property type="match status" value="1"/>
</dbReference>
<dbReference type="InterPro" id="IPR029058">
    <property type="entry name" value="AB_hydrolase_fold"/>
</dbReference>
<dbReference type="InterPro" id="IPR002921">
    <property type="entry name" value="Fungal_lipase-type"/>
</dbReference>
<dbReference type="Proteomes" id="UP000253094">
    <property type="component" value="Unassembled WGS sequence"/>
</dbReference>
<gene>
    <name evidence="2" type="ORF">DQ384_29095</name>
</gene>
<comment type="caution">
    <text evidence="2">The sequence shown here is derived from an EMBL/GenBank/DDBJ whole genome shotgun (WGS) entry which is preliminary data.</text>
</comment>
<protein>
    <submittedName>
        <fullName evidence="2">Lipase family protein</fullName>
    </submittedName>
</protein>
<keyword evidence="3" id="KW-1185">Reference proteome</keyword>
<dbReference type="PANTHER" id="PTHR45856">
    <property type="entry name" value="ALPHA/BETA-HYDROLASES SUPERFAMILY PROTEIN"/>
    <property type="match status" value="1"/>
</dbReference>
<dbReference type="AlphaFoldDB" id="A0A367F9I0"/>
<evidence type="ECO:0000313" key="3">
    <source>
        <dbReference type="Proteomes" id="UP000253094"/>
    </source>
</evidence>
<feature type="domain" description="Fungal lipase-type" evidence="1">
    <location>
        <begin position="215"/>
        <end position="293"/>
    </location>
</feature>
<dbReference type="EMBL" id="QOIL01000019">
    <property type="protein sequence ID" value="RCG26502.1"/>
    <property type="molecule type" value="Genomic_DNA"/>
</dbReference>
<evidence type="ECO:0000259" key="1">
    <source>
        <dbReference type="Pfam" id="PF01764"/>
    </source>
</evidence>
<sequence>MTASEDSFEARMRDILQAGGLRRRGVQAPSYDELRPFGHRETAGFPVYKNLERKLLNAVEQPDPEIAHLMATCAAYAYSDPETLSMIMARMGLEDNHCQMIQSSVDAMLISSTAFLILSRSGRVGILCYRGTEPLNFINWMSDIDVEPERMGYQISDPCATVHAGVYRNVRATRYEIMNALRRACGDRQATGGPSAGGDHYEADGPRSEGELEALYITGHSQGGAMAALMGVMIRHERKYHDALADRLRAVYTFGQPMIGDPNFADACQSDEFLRENVIRYVYDSDVVPHMPSTASGPFRHFGREMHYRVPHLVNSLMSMIATSRCASQARKGRWEARRRPTGQMPGLLGIPMSAMAYAARKFEATRSLPAVYSIDDHLPQHYVSALTPAGVQNEFGD</sequence>
<accession>A0A367F9I0</accession>
<evidence type="ECO:0000313" key="2">
    <source>
        <dbReference type="EMBL" id="RCG26502.1"/>
    </source>
</evidence>
<proteinExistence type="predicted"/>
<reference evidence="2 3" key="1">
    <citation type="submission" date="2018-06" db="EMBL/GenBank/DDBJ databases">
        <title>Sphaerisporangium craniellae sp. nov., isolated from a marine sponge in the South China Sea.</title>
        <authorList>
            <person name="Li L."/>
        </authorList>
    </citation>
    <scope>NUCLEOTIDE SEQUENCE [LARGE SCALE GENOMIC DNA]</scope>
    <source>
        <strain evidence="2 3">CCTCC AA 208026</strain>
    </source>
</reference>
<organism evidence="2 3">
    <name type="scientific">Sphaerisporangium album</name>
    <dbReference type="NCBI Taxonomy" id="509200"/>
    <lineage>
        <taxon>Bacteria</taxon>
        <taxon>Bacillati</taxon>
        <taxon>Actinomycetota</taxon>
        <taxon>Actinomycetes</taxon>
        <taxon>Streptosporangiales</taxon>
        <taxon>Streptosporangiaceae</taxon>
        <taxon>Sphaerisporangium</taxon>
    </lineage>
</organism>
<dbReference type="RefSeq" id="WP_114032075.1">
    <property type="nucleotide sequence ID" value="NZ_QOIL01000019.1"/>
</dbReference>
<dbReference type="Gene3D" id="3.40.50.1820">
    <property type="entry name" value="alpha/beta hydrolase"/>
    <property type="match status" value="1"/>
</dbReference>
<dbReference type="InterPro" id="IPR051218">
    <property type="entry name" value="Sec_MonoDiacylglyc_Lipase"/>
</dbReference>
<dbReference type="CDD" id="cd00519">
    <property type="entry name" value="Lipase_3"/>
    <property type="match status" value="1"/>
</dbReference>
<dbReference type="GO" id="GO:0006629">
    <property type="term" value="P:lipid metabolic process"/>
    <property type="evidence" value="ECO:0007669"/>
    <property type="project" value="InterPro"/>
</dbReference>
<dbReference type="SUPFAM" id="SSF53474">
    <property type="entry name" value="alpha/beta-Hydrolases"/>
    <property type="match status" value="1"/>
</dbReference>